<dbReference type="EMBL" id="NGLB01000001">
    <property type="protein sequence ID" value="OTN98810.1"/>
    <property type="molecule type" value="Genomic_DNA"/>
</dbReference>
<protein>
    <submittedName>
        <fullName evidence="1">Uncharacterized protein</fullName>
    </submittedName>
</protein>
<evidence type="ECO:0000313" key="2">
    <source>
        <dbReference type="Proteomes" id="UP000194737"/>
    </source>
</evidence>
<comment type="caution">
    <text evidence="1">The sequence shown here is derived from an EMBL/GenBank/DDBJ whole genome shotgun (WGS) entry which is preliminary data.</text>
</comment>
<name>A0AB73N4W3_ENTFC</name>
<dbReference type="RefSeq" id="WP_238702878.1">
    <property type="nucleotide sequence ID" value="NZ_CP137468.1"/>
</dbReference>
<dbReference type="Proteomes" id="UP000194737">
    <property type="component" value="Unassembled WGS sequence"/>
</dbReference>
<proteinExistence type="predicted"/>
<evidence type="ECO:0000313" key="1">
    <source>
        <dbReference type="EMBL" id="OTN98810.1"/>
    </source>
</evidence>
<accession>A0AB73N4W3</accession>
<dbReference type="AlphaFoldDB" id="A0AB73N4W3"/>
<organism evidence="1 2">
    <name type="scientific">Enterococcus faecium</name>
    <name type="common">Streptococcus faecium</name>
    <dbReference type="NCBI Taxonomy" id="1352"/>
    <lineage>
        <taxon>Bacteria</taxon>
        <taxon>Bacillati</taxon>
        <taxon>Bacillota</taxon>
        <taxon>Bacilli</taxon>
        <taxon>Lactobacillales</taxon>
        <taxon>Enterococcaceae</taxon>
        <taxon>Enterococcus</taxon>
    </lineage>
</organism>
<sequence length="360" mass="42844">MPDYNADDIYLLYNMINKPVLKENVNKLITKGDFFLHLNTKEINIHSSISRLLRAGFIRENTPKEFLKYLTVSDIKQLLNRKNKLTKDLLILEAESTISDEDIKKHSKYMTFYMVSDLGSEILEKYKNLILFFKKSNEIFGYGEINGRFNASYFFKNYTHNPLNEIFNYYKDKNPEIAGRVCYIKEDYDTGISYAIQSISKMVMTRIDEIVDRSYFFNNFDLRRIFFDSWIVETYSRMELNEDTLKDLIKQEYNQHFKYTDLLNYELFEKVQLTVMNNESEELVQVSSKVGQLIYDKIDSSKSDDRESFSKIEEYYKKTAKELALLDLLISHLDLELLYGLRDRVDIMINEWENTLDIDE</sequence>
<gene>
    <name evidence="1" type="ORF">A5804_000293</name>
</gene>
<reference evidence="1 2" key="1">
    <citation type="submission" date="2017-05" db="EMBL/GenBank/DDBJ databases">
        <title>The Genome Sequence of Enterococcus faecium 6F2_DIV0138.</title>
        <authorList>
            <consortium name="The Broad Institute Genomics Platform"/>
            <consortium name="The Broad Institute Genomic Center for Infectious Diseases"/>
            <person name="Earl A."/>
            <person name="Manson A."/>
            <person name="Schwartman J."/>
            <person name="Gilmore M."/>
            <person name="Abouelleil A."/>
            <person name="Cao P."/>
            <person name="Chapman S."/>
            <person name="Cusick C."/>
            <person name="Shea T."/>
            <person name="Young S."/>
            <person name="Neafsey D."/>
            <person name="Nusbaum C."/>
            <person name="Birren B."/>
        </authorList>
    </citation>
    <scope>NUCLEOTIDE SEQUENCE [LARGE SCALE GENOMIC DNA]</scope>
    <source>
        <strain evidence="1 2">6F2_DIV0138</strain>
    </source>
</reference>